<protein>
    <recommendedName>
        <fullName evidence="2">Right handed beta helix domain-containing protein</fullName>
    </recommendedName>
</protein>
<evidence type="ECO:0000313" key="3">
    <source>
        <dbReference type="EMBL" id="AJA07686.1"/>
    </source>
</evidence>
<dbReference type="InterPro" id="IPR012334">
    <property type="entry name" value="Pectin_lyas_fold"/>
</dbReference>
<dbReference type="HOGENOM" id="CLU_874067_0_0_5"/>
<dbReference type="InterPro" id="IPR011050">
    <property type="entry name" value="Pectin_lyase_fold/virulence"/>
</dbReference>
<evidence type="ECO:0000259" key="2">
    <source>
        <dbReference type="Pfam" id="PF13229"/>
    </source>
</evidence>
<dbReference type="Pfam" id="PF13229">
    <property type="entry name" value="Beta_helix"/>
    <property type="match status" value="1"/>
</dbReference>
<dbReference type="STRING" id="1515612.SKP52_03785"/>
<organism evidence="3 4">
    <name type="scientific">Sphingopyxis fribergensis</name>
    <dbReference type="NCBI Taxonomy" id="1515612"/>
    <lineage>
        <taxon>Bacteria</taxon>
        <taxon>Pseudomonadati</taxon>
        <taxon>Pseudomonadota</taxon>
        <taxon>Alphaproteobacteria</taxon>
        <taxon>Sphingomonadales</taxon>
        <taxon>Sphingomonadaceae</taxon>
        <taxon>Sphingopyxis</taxon>
    </lineage>
</organism>
<reference evidence="3 4" key="1">
    <citation type="journal article" date="2015" name="Int. J. Syst. Evol. Microbiol.">
        <title>Description of Sphingopyxis fribergensis sp. nov. - a soil bacterium with the ability to degrade styrene and phenylacetic acid.</title>
        <authorList>
            <person name="Oelschlagel M."/>
            <person name="Ruckert C."/>
            <person name="Kalinowski J."/>
            <person name="Schmidt G."/>
            <person name="Schlomann M."/>
            <person name="Tischler D."/>
        </authorList>
    </citation>
    <scope>NUCLEOTIDE SEQUENCE [LARGE SCALE GENOMIC DNA]</scope>
    <source>
        <strain evidence="3 4">Kp5.2</strain>
    </source>
</reference>
<dbReference type="KEGG" id="sphk:SKP52_03785"/>
<sequence>MRLTSFANDGRAKSRYGRRMFMAILRRPMLPLLALPLLLAPAPLPAQTGAAPYSVDGRGFNRLQEAVDAIGDGEGTIRVAPGYHRDCAVQTAGRIAFAAAEPGRAIFDGVTCEGKATLVLRGNGAKVDGIVFQNLRVPDGNGAGIRLERSNLDIVNSMFRNSEEGILTGDDAAATLTISRSTFSRLGRCDRGLSCAHSVYTGAYGRVIVTNTRFEKGSGGHYLKTRSPQVEISDNSFDDTQGKGTNYLIDLPAGSVGRVTNNLLIQGRDKENYAVLIAVAAEARDNSSRGLVITGNRASVPQGLDRKTIFVADWSGEPLAIGPNEIGPGLTRFEKISD</sequence>
<dbReference type="SUPFAM" id="SSF51126">
    <property type="entry name" value="Pectin lyase-like"/>
    <property type="match status" value="1"/>
</dbReference>
<evidence type="ECO:0000313" key="4">
    <source>
        <dbReference type="Proteomes" id="UP000030907"/>
    </source>
</evidence>
<dbReference type="Gene3D" id="2.160.20.10">
    <property type="entry name" value="Single-stranded right-handed beta-helix, Pectin lyase-like"/>
    <property type="match status" value="1"/>
</dbReference>
<accession>A0A0A7PC89</accession>
<evidence type="ECO:0000256" key="1">
    <source>
        <dbReference type="SAM" id="SignalP"/>
    </source>
</evidence>
<feature type="domain" description="Right handed beta helix" evidence="2">
    <location>
        <begin position="130"/>
        <end position="268"/>
    </location>
</feature>
<feature type="chain" id="PRO_5002031712" description="Right handed beta helix domain-containing protein" evidence="1">
    <location>
        <begin position="47"/>
        <end position="338"/>
    </location>
</feature>
<dbReference type="Proteomes" id="UP000030907">
    <property type="component" value="Chromosome"/>
</dbReference>
<feature type="signal peptide" evidence="1">
    <location>
        <begin position="1"/>
        <end position="46"/>
    </location>
</feature>
<dbReference type="AlphaFoldDB" id="A0A0A7PC89"/>
<keyword evidence="1" id="KW-0732">Signal</keyword>
<dbReference type="InterPro" id="IPR039448">
    <property type="entry name" value="Beta_helix"/>
</dbReference>
<gene>
    <name evidence="3" type="ORF">SKP52_03785</name>
</gene>
<proteinExistence type="predicted"/>
<keyword evidence="4" id="KW-1185">Reference proteome</keyword>
<dbReference type="EMBL" id="CP009122">
    <property type="protein sequence ID" value="AJA07686.1"/>
    <property type="molecule type" value="Genomic_DNA"/>
</dbReference>
<name>A0A0A7PC89_9SPHN</name>